<protein>
    <submittedName>
        <fullName evidence="4">Restriction endonuclease</fullName>
    </submittedName>
</protein>
<name>A0A075SGK4_STRSU</name>
<dbReference type="GO" id="GO:0008270">
    <property type="term" value="F:zinc ion binding"/>
    <property type="evidence" value="ECO:0007669"/>
    <property type="project" value="InterPro"/>
</dbReference>
<evidence type="ECO:0000313" key="5">
    <source>
        <dbReference type="Proteomes" id="UP000028185"/>
    </source>
</evidence>
<keyword evidence="1" id="KW-0479">Metal-binding</keyword>
<keyword evidence="4" id="KW-0540">Nuclease</keyword>
<dbReference type="HOGENOM" id="CLU_154672_2_0_9"/>
<dbReference type="Gene3D" id="3.30.70.2330">
    <property type="match status" value="1"/>
</dbReference>
<dbReference type="PATRIC" id="fig|1214179.4.peg.937"/>
<keyword evidence="2" id="KW-0378">Hydrolase</keyword>
<dbReference type="GeneID" id="8153430"/>
<dbReference type="GO" id="GO:0003676">
    <property type="term" value="F:nucleic acid binding"/>
    <property type="evidence" value="ECO:0007669"/>
    <property type="project" value="InterPro"/>
</dbReference>
<dbReference type="GO" id="GO:0004519">
    <property type="term" value="F:endonuclease activity"/>
    <property type="evidence" value="ECO:0007669"/>
    <property type="project" value="UniProtKB-KW"/>
</dbReference>
<proteinExistence type="predicted"/>
<evidence type="ECO:0000256" key="2">
    <source>
        <dbReference type="ARBA" id="ARBA00022801"/>
    </source>
</evidence>
<dbReference type="GO" id="GO:0016818">
    <property type="term" value="F:hydrolase activity, acting on acid anhydrides, in phosphorus-containing anhydrides"/>
    <property type="evidence" value="ECO:0007669"/>
    <property type="project" value="InterPro"/>
</dbReference>
<evidence type="ECO:0000313" key="4">
    <source>
        <dbReference type="EMBL" id="AIG43404.1"/>
    </source>
</evidence>
<evidence type="ECO:0000256" key="1">
    <source>
        <dbReference type="ARBA" id="ARBA00022723"/>
    </source>
</evidence>
<dbReference type="EMBL" id="CP008921">
    <property type="protein sequence ID" value="AIG43404.1"/>
    <property type="molecule type" value="Genomic_DNA"/>
</dbReference>
<dbReference type="InterPro" id="IPR014905">
    <property type="entry name" value="HIRAN"/>
</dbReference>
<evidence type="ECO:0000259" key="3">
    <source>
        <dbReference type="SMART" id="SM00910"/>
    </source>
</evidence>
<dbReference type="RefSeq" id="WP_002943204.1">
    <property type="nucleotide sequence ID" value="NZ_ALLE01000017.1"/>
</dbReference>
<feature type="domain" description="HIRAN" evidence="3">
    <location>
        <begin position="10"/>
        <end position="112"/>
    </location>
</feature>
<dbReference type="SMART" id="SM00910">
    <property type="entry name" value="HIRAN"/>
    <property type="match status" value="1"/>
</dbReference>
<accession>A0A075SGK4</accession>
<sequence length="117" mass="13314">MTFTSFEPTRNVQDFHLAAFAYYDGLDVIDQLKPGTPVQLVGEPSNPHDSEAVAIFYQGTKLGYIPSDKNSLISRLIYFGHGDILEARIQMSNTENHPDRQFRVVVKLKDNRKNDSR</sequence>
<reference evidence="4 5" key="1">
    <citation type="journal article" date="2014" name="Genome Announc.">
        <title>Whole-Genome Sequence of Streptococcus suis Serotype 4 Reference Strain 6407.</title>
        <authorList>
            <person name="Wang K."/>
            <person name="Chen J."/>
            <person name="Yao H."/>
            <person name="Lu C."/>
        </authorList>
    </citation>
    <scope>NUCLEOTIDE SEQUENCE [LARGE SCALE GENOMIC DNA]</scope>
    <source>
        <strain evidence="4">6407</strain>
    </source>
</reference>
<dbReference type="AlphaFoldDB" id="A0A075SGK4"/>
<keyword evidence="4" id="KW-0255">Endonuclease</keyword>
<dbReference type="Pfam" id="PF08797">
    <property type="entry name" value="HIRAN"/>
    <property type="match status" value="1"/>
</dbReference>
<dbReference type="Proteomes" id="UP000028185">
    <property type="component" value="Chromosome"/>
</dbReference>
<organism evidence="4 5">
    <name type="scientific">Streptococcus suis 6407</name>
    <dbReference type="NCBI Taxonomy" id="1214179"/>
    <lineage>
        <taxon>Bacteria</taxon>
        <taxon>Bacillati</taxon>
        <taxon>Bacillota</taxon>
        <taxon>Bacilli</taxon>
        <taxon>Lactobacillales</taxon>
        <taxon>Streptococcaceae</taxon>
        <taxon>Streptococcus</taxon>
    </lineage>
</organism>
<gene>
    <name evidence="4" type="ORF">ID09_04890</name>
</gene>